<keyword evidence="2" id="KW-1185">Reference proteome</keyword>
<accession>A0ABW1D7P7</accession>
<keyword evidence="1" id="KW-0808">Transferase</keyword>
<dbReference type="GO" id="GO:0016779">
    <property type="term" value="F:nucleotidyltransferase activity"/>
    <property type="evidence" value="ECO:0007669"/>
    <property type="project" value="UniProtKB-KW"/>
</dbReference>
<dbReference type="SUPFAM" id="SSF53448">
    <property type="entry name" value="Nucleotide-diphospho-sugar transferases"/>
    <property type="match status" value="1"/>
</dbReference>
<evidence type="ECO:0000313" key="2">
    <source>
        <dbReference type="Proteomes" id="UP001596058"/>
    </source>
</evidence>
<dbReference type="EMBL" id="JBHSPA010000088">
    <property type="protein sequence ID" value="MFC5833046.1"/>
    <property type="molecule type" value="Genomic_DNA"/>
</dbReference>
<dbReference type="PANTHER" id="PTHR42866">
    <property type="entry name" value="3-DEOXY-MANNO-OCTULOSONATE CYTIDYLYLTRANSFERASE"/>
    <property type="match status" value="1"/>
</dbReference>
<reference evidence="2" key="1">
    <citation type="journal article" date="2019" name="Int. J. Syst. Evol. Microbiol.">
        <title>The Global Catalogue of Microorganisms (GCM) 10K type strain sequencing project: providing services to taxonomists for standard genome sequencing and annotation.</title>
        <authorList>
            <consortium name="The Broad Institute Genomics Platform"/>
            <consortium name="The Broad Institute Genome Sequencing Center for Infectious Disease"/>
            <person name="Wu L."/>
            <person name="Ma J."/>
        </authorList>
    </citation>
    <scope>NUCLEOTIDE SEQUENCE [LARGE SCALE GENOMIC DNA]</scope>
    <source>
        <strain evidence="2">CCUG 53903</strain>
    </source>
</reference>
<comment type="caution">
    <text evidence="1">The sequence shown here is derived from an EMBL/GenBank/DDBJ whole genome shotgun (WGS) entry which is preliminary data.</text>
</comment>
<dbReference type="RefSeq" id="WP_379522470.1">
    <property type="nucleotide sequence ID" value="NZ_JBHSPA010000088.1"/>
</dbReference>
<dbReference type="InterPro" id="IPR003329">
    <property type="entry name" value="Cytidylyl_trans"/>
</dbReference>
<dbReference type="Proteomes" id="UP001596058">
    <property type="component" value="Unassembled WGS sequence"/>
</dbReference>
<protein>
    <submittedName>
        <fullName evidence="1">Cytidylyltransferase domain-containing protein</fullName>
    </submittedName>
</protein>
<dbReference type="Pfam" id="PF02348">
    <property type="entry name" value="CTP_transf_3"/>
    <property type="match status" value="1"/>
</dbReference>
<dbReference type="Gene3D" id="3.90.550.10">
    <property type="entry name" value="Spore Coat Polysaccharide Biosynthesis Protein SpsA, Chain A"/>
    <property type="match status" value="1"/>
</dbReference>
<sequence length="242" mass="26482">MRIVGIVQARMGSTRLPGKVLRELGGRSVLGWVVRAAREAGALDDLIVATTAERIDDAVVDECRRLGVAWHRGPVDDVLTRFTQALAGRRWDAVMRFTADCPLLDPAVIREAALVFRAVPGLGYLSTSLARTLPRGLDVEIAGRAALVRADEEATGFHRTHVTSYVYEHPGDARLLGLAYRPAADDLRVTLDTEDDWRLLSAVVGSLGDRCLPFATLVGWLRERPEVCGLNAHVRQKALQDA</sequence>
<dbReference type="PANTHER" id="PTHR42866:SF1">
    <property type="entry name" value="SPORE COAT POLYSACCHARIDE BIOSYNTHESIS PROTEIN SPSF"/>
    <property type="match status" value="1"/>
</dbReference>
<name>A0ABW1D7P7_9ACTN</name>
<gene>
    <name evidence="1" type="ORF">ACFPZ3_55140</name>
</gene>
<proteinExistence type="predicted"/>
<dbReference type="InterPro" id="IPR029044">
    <property type="entry name" value="Nucleotide-diphossugar_trans"/>
</dbReference>
<evidence type="ECO:0000313" key="1">
    <source>
        <dbReference type="EMBL" id="MFC5833046.1"/>
    </source>
</evidence>
<keyword evidence="1" id="KW-0548">Nucleotidyltransferase</keyword>
<organism evidence="1 2">
    <name type="scientific">Nonomuraea insulae</name>
    <dbReference type="NCBI Taxonomy" id="1616787"/>
    <lineage>
        <taxon>Bacteria</taxon>
        <taxon>Bacillati</taxon>
        <taxon>Actinomycetota</taxon>
        <taxon>Actinomycetes</taxon>
        <taxon>Streptosporangiales</taxon>
        <taxon>Streptosporangiaceae</taxon>
        <taxon>Nonomuraea</taxon>
    </lineage>
</organism>